<evidence type="ECO:0000313" key="1">
    <source>
        <dbReference type="EMBL" id="KAJ1677021.1"/>
    </source>
</evidence>
<comment type="caution">
    <text evidence="1">The sequence shown here is derived from an EMBL/GenBank/DDBJ whole genome shotgun (WGS) entry which is preliminary data.</text>
</comment>
<evidence type="ECO:0000313" key="2">
    <source>
        <dbReference type="Proteomes" id="UP001145114"/>
    </source>
</evidence>
<reference evidence="1" key="1">
    <citation type="submission" date="2022-06" db="EMBL/GenBank/DDBJ databases">
        <title>Phylogenomic reconstructions and comparative analyses of Kickxellomycotina fungi.</title>
        <authorList>
            <person name="Reynolds N.K."/>
            <person name="Stajich J.E."/>
            <person name="Barry K."/>
            <person name="Grigoriev I.V."/>
            <person name="Crous P."/>
            <person name="Smith M.E."/>
        </authorList>
    </citation>
    <scope>NUCLEOTIDE SEQUENCE</scope>
    <source>
        <strain evidence="1">RSA 2271</strain>
    </source>
</reference>
<protein>
    <submittedName>
        <fullName evidence="1">Uncharacterized protein</fullName>
    </submittedName>
</protein>
<dbReference type="EMBL" id="JAMZIH010003131">
    <property type="protein sequence ID" value="KAJ1677021.1"/>
    <property type="molecule type" value="Genomic_DNA"/>
</dbReference>
<proteinExistence type="predicted"/>
<keyword evidence="2" id="KW-1185">Reference proteome</keyword>
<sequence>MGSVATSINTPTAASPFDTLTSQNSSTINYEMGGQNPFAASRGPGSMASAAVSPGVSGPDTLTGMFGNAFDGGSAAKPLPFSINPNDPNSKLADIARNSARIDPFANLASGGSGTVHNTANPSNGFGSLADLTSSMFPATSNIGGSRSQQAFGSVNRNPFFDSGLAGGGSSNGMSSPFGSSPKPTLNQLQQSFSAGGGQPGYTTANPFGNSAANSGGTGGSLI</sequence>
<organism evidence="1 2">
    <name type="scientific">Spiromyces aspiralis</name>
    <dbReference type="NCBI Taxonomy" id="68401"/>
    <lineage>
        <taxon>Eukaryota</taxon>
        <taxon>Fungi</taxon>
        <taxon>Fungi incertae sedis</taxon>
        <taxon>Zoopagomycota</taxon>
        <taxon>Kickxellomycotina</taxon>
        <taxon>Kickxellomycetes</taxon>
        <taxon>Kickxellales</taxon>
        <taxon>Kickxellaceae</taxon>
        <taxon>Spiromyces</taxon>
    </lineage>
</organism>
<accession>A0ACC1HNV2</accession>
<gene>
    <name evidence="1" type="ORF">EV182_007041</name>
</gene>
<name>A0ACC1HNV2_9FUNG</name>
<dbReference type="Proteomes" id="UP001145114">
    <property type="component" value="Unassembled WGS sequence"/>
</dbReference>